<proteinExistence type="predicted"/>
<dbReference type="InterPro" id="IPR029058">
    <property type="entry name" value="AB_hydrolase_fold"/>
</dbReference>
<dbReference type="Pfam" id="PF00561">
    <property type="entry name" value="Abhydrolase_1"/>
    <property type="match status" value="1"/>
</dbReference>
<dbReference type="SUPFAM" id="SSF53474">
    <property type="entry name" value="alpha/beta-Hydrolases"/>
    <property type="match status" value="1"/>
</dbReference>
<protein>
    <submittedName>
        <fullName evidence="2">Alpha/beta hydrolase</fullName>
    </submittedName>
</protein>
<dbReference type="PRINTS" id="PR00111">
    <property type="entry name" value="ABHYDROLASE"/>
</dbReference>
<dbReference type="EMBL" id="JBBMFV010000004">
    <property type="protein sequence ID" value="MEO3940695.1"/>
    <property type="molecule type" value="Genomic_DNA"/>
</dbReference>
<dbReference type="InterPro" id="IPR000073">
    <property type="entry name" value="AB_hydrolase_1"/>
</dbReference>
<evidence type="ECO:0000259" key="1">
    <source>
        <dbReference type="Pfam" id="PF00561"/>
    </source>
</evidence>
<dbReference type="Proteomes" id="UP001448614">
    <property type="component" value="Unassembled WGS sequence"/>
</dbReference>
<dbReference type="Gene3D" id="3.40.50.1820">
    <property type="entry name" value="alpha/beta hydrolase"/>
    <property type="match status" value="1"/>
</dbReference>
<feature type="domain" description="AB hydrolase-1" evidence="1">
    <location>
        <begin position="25"/>
        <end position="253"/>
    </location>
</feature>
<gene>
    <name evidence="2" type="ORF">V3C41_06385</name>
</gene>
<evidence type="ECO:0000313" key="3">
    <source>
        <dbReference type="Proteomes" id="UP001448614"/>
    </source>
</evidence>
<sequence>MADSVVPLPFVKVLTPAIPAGQPLPVLLIHGWASGSVYWEPLAAKLLDAGREVWILDLPGYHPGESLPPDFAWTLDSAAASVAAALDARRPARAAQEPVHLVGHSMGGSVSLTLAAARPDLVASLTLVGMAPVPQNQGFKDVLRTQLNQGFFDTTTKAKLMNAWYGDLSAEDMERLSTGFDAPFPVLYASALAAMTGVEPSVPGRVHAPLLVIAGTDDRVRPMEQMRAFVAEGPGRQLKAISGAGHNVHWERPRECVEALTGFWETSRPRPA</sequence>
<accession>A0ABV0GQ43</accession>
<organism evidence="2 3">
    <name type="scientific">Paenarthrobacter nicotinovorans</name>
    <name type="common">Arthrobacter nicotinovorans</name>
    <dbReference type="NCBI Taxonomy" id="29320"/>
    <lineage>
        <taxon>Bacteria</taxon>
        <taxon>Bacillati</taxon>
        <taxon>Actinomycetota</taxon>
        <taxon>Actinomycetes</taxon>
        <taxon>Micrococcales</taxon>
        <taxon>Micrococcaceae</taxon>
        <taxon>Paenarthrobacter</taxon>
    </lineage>
</organism>
<dbReference type="RefSeq" id="WP_347782132.1">
    <property type="nucleotide sequence ID" value="NZ_JBBMFV010000004.1"/>
</dbReference>
<reference evidence="2 3" key="1">
    <citation type="journal article" date="2024" name="Appl. Microbiol. Biotechnol.">
        <title>Biosynthetic gene clusters with biotechnological applications in novel Antarctic isolates from Actinomycetota.</title>
        <authorList>
            <person name="Bruna P."/>
            <person name="Nunez-Montero K."/>
            <person name="Contreras M.J."/>
            <person name="Leal K."/>
            <person name="Garcia M."/>
            <person name="Abanto M."/>
            <person name="Barrientos L."/>
        </authorList>
    </citation>
    <scope>NUCLEOTIDE SEQUENCE [LARGE SCALE GENOMIC DNA]</scope>
    <source>
        <strain evidence="2 3">Se16.17</strain>
    </source>
</reference>
<evidence type="ECO:0000313" key="2">
    <source>
        <dbReference type="EMBL" id="MEO3940695.1"/>
    </source>
</evidence>
<name>A0ABV0GQ43_PAENI</name>
<comment type="caution">
    <text evidence="2">The sequence shown here is derived from an EMBL/GenBank/DDBJ whole genome shotgun (WGS) entry which is preliminary data.</text>
</comment>
<dbReference type="GO" id="GO:0016787">
    <property type="term" value="F:hydrolase activity"/>
    <property type="evidence" value="ECO:0007669"/>
    <property type="project" value="UniProtKB-KW"/>
</dbReference>
<dbReference type="PANTHER" id="PTHR43194:SF2">
    <property type="entry name" value="PEROXISOMAL MEMBRANE PROTEIN LPX1"/>
    <property type="match status" value="1"/>
</dbReference>
<keyword evidence="3" id="KW-1185">Reference proteome</keyword>
<dbReference type="PANTHER" id="PTHR43194">
    <property type="entry name" value="HYDROLASE ALPHA/BETA FOLD FAMILY"/>
    <property type="match status" value="1"/>
</dbReference>
<keyword evidence="2" id="KW-0378">Hydrolase</keyword>
<dbReference type="InterPro" id="IPR050228">
    <property type="entry name" value="Carboxylesterase_BioH"/>
</dbReference>